<protein>
    <submittedName>
        <fullName evidence="3">Alpha/beta hydrolase</fullName>
    </submittedName>
</protein>
<dbReference type="Proteomes" id="UP000308917">
    <property type="component" value="Unassembled WGS sequence"/>
</dbReference>
<evidence type="ECO:0000313" key="3">
    <source>
        <dbReference type="EMBL" id="THU01033.1"/>
    </source>
</evidence>
<dbReference type="SUPFAM" id="SSF53474">
    <property type="entry name" value="alpha/beta-Hydrolases"/>
    <property type="match status" value="1"/>
</dbReference>
<dbReference type="EMBL" id="STFG01000009">
    <property type="protein sequence ID" value="THU01033.1"/>
    <property type="molecule type" value="Genomic_DNA"/>
</dbReference>
<dbReference type="PANTHER" id="PTHR43798">
    <property type="entry name" value="MONOACYLGLYCEROL LIPASE"/>
    <property type="match status" value="1"/>
</dbReference>
<dbReference type="InterPro" id="IPR013595">
    <property type="entry name" value="Pept_S33_TAP-like_C"/>
</dbReference>
<dbReference type="Pfam" id="PF00561">
    <property type="entry name" value="Abhydrolase_1"/>
    <property type="match status" value="1"/>
</dbReference>
<dbReference type="RefSeq" id="WP_136573548.1">
    <property type="nucleotide sequence ID" value="NZ_STFG01000009.1"/>
</dbReference>
<reference evidence="3 4" key="1">
    <citation type="journal article" date="2015" name="Antonie Van Leeuwenhoek">
        <title>Lampropedia puyangensis sp. nov., isolated from symptomatic bark of Populus ? euramericana canker and emended description of Lampropedia hyalina (Ehrenberg 1832) Lee et al. 2004.</title>
        <authorList>
            <person name="Li Y."/>
            <person name="Wang T."/>
            <person name="Piao C.G."/>
            <person name="Wang L.F."/>
            <person name="Tian G.Z."/>
            <person name="Zhu T.H."/>
            <person name="Guo M.W."/>
        </authorList>
    </citation>
    <scope>NUCLEOTIDE SEQUENCE [LARGE SCALE GENOMIC DNA]</scope>
    <source>
        <strain evidence="3 4">2-bin</strain>
    </source>
</reference>
<evidence type="ECO:0000259" key="2">
    <source>
        <dbReference type="Pfam" id="PF08386"/>
    </source>
</evidence>
<accession>A0A4S8F186</accession>
<dbReference type="InterPro" id="IPR029058">
    <property type="entry name" value="AB_hydrolase_fold"/>
</dbReference>
<feature type="domain" description="AB hydrolase-1" evidence="1">
    <location>
        <begin position="21"/>
        <end position="128"/>
    </location>
</feature>
<organism evidence="3 4">
    <name type="scientific">Lampropedia puyangensis</name>
    <dbReference type="NCBI Taxonomy" id="1330072"/>
    <lineage>
        <taxon>Bacteria</taxon>
        <taxon>Pseudomonadati</taxon>
        <taxon>Pseudomonadota</taxon>
        <taxon>Betaproteobacteria</taxon>
        <taxon>Burkholderiales</taxon>
        <taxon>Comamonadaceae</taxon>
        <taxon>Lampropedia</taxon>
    </lineage>
</organism>
<dbReference type="AlphaFoldDB" id="A0A4S8F186"/>
<dbReference type="Gene3D" id="3.40.50.1820">
    <property type="entry name" value="alpha/beta hydrolase"/>
    <property type="match status" value="1"/>
</dbReference>
<evidence type="ECO:0000259" key="1">
    <source>
        <dbReference type="Pfam" id="PF00561"/>
    </source>
</evidence>
<name>A0A4S8F186_9BURK</name>
<comment type="caution">
    <text evidence="3">The sequence shown here is derived from an EMBL/GenBank/DDBJ whole genome shotgun (WGS) entry which is preliminary data.</text>
</comment>
<dbReference type="InterPro" id="IPR050266">
    <property type="entry name" value="AB_hydrolase_sf"/>
</dbReference>
<dbReference type="Pfam" id="PF08386">
    <property type="entry name" value="Abhydrolase_4"/>
    <property type="match status" value="1"/>
</dbReference>
<dbReference type="PRINTS" id="PR00111">
    <property type="entry name" value="ABHYDROLASE"/>
</dbReference>
<keyword evidence="4" id="KW-1185">Reference proteome</keyword>
<dbReference type="InterPro" id="IPR000073">
    <property type="entry name" value="AB_hydrolase_1"/>
</dbReference>
<proteinExistence type="predicted"/>
<sequence length="261" mass="28705">MPYASINGQRLYFEDTGGDQPAIIFSHGLLMDGDMFAPQINALHEQWRCITWDERGHGRTANGQSEPFTYYDSANDAVALLDHLGIEQAVFAGMSQGGYLSLRAALRHPSRVRALVLIDTQALPEEAHKMVGHKKLIEQWATSGLSDPAAQTIAHLILGDGWPSSGEWMDRWKRMQVGDLLQCFQTLAARDDISDAIHAIQVPALVIHGTQDLAIDITRARTMAQSLRNAVWAPIEGGGHAPNLTHPEPVNQAISDFLKTL</sequence>
<feature type="domain" description="Peptidase S33 tripeptidyl aminopeptidase-like C-terminal" evidence="2">
    <location>
        <begin position="186"/>
        <end position="260"/>
    </location>
</feature>
<evidence type="ECO:0000313" key="4">
    <source>
        <dbReference type="Proteomes" id="UP000308917"/>
    </source>
</evidence>
<gene>
    <name evidence="3" type="ORF">E9531_09620</name>
</gene>
<keyword evidence="3" id="KW-0378">Hydrolase</keyword>
<dbReference type="OrthoDB" id="3663240at2"/>
<dbReference type="GO" id="GO:0016787">
    <property type="term" value="F:hydrolase activity"/>
    <property type="evidence" value="ECO:0007669"/>
    <property type="project" value="UniProtKB-KW"/>
</dbReference>